<dbReference type="AlphaFoldDB" id="A0A972F875"/>
<evidence type="ECO:0000313" key="2">
    <source>
        <dbReference type="EMBL" id="NMG03657.1"/>
    </source>
</evidence>
<reference evidence="2" key="1">
    <citation type="submission" date="2019-12" db="EMBL/GenBank/DDBJ databases">
        <title>Comparative genomics gives insights into the taxonomy of the Azoarcus-Aromatoleum group and reveals separate origins of nif in the plant-associated Azoarcus and non-plant-associated Aromatoleum sub-groups.</title>
        <authorList>
            <person name="Lafos M."/>
            <person name="Maluk M."/>
            <person name="Batista M."/>
            <person name="Junghare M."/>
            <person name="Carmona M."/>
            <person name="Faoro H."/>
            <person name="Cruz L.M."/>
            <person name="Battistoni F."/>
            <person name="De Souza E."/>
            <person name="Pedrosa F."/>
            <person name="Chen W.-M."/>
            <person name="Poole P.S."/>
            <person name="Dixon R.A."/>
            <person name="James E.K."/>
        </authorList>
    </citation>
    <scope>NUCLEOTIDE SEQUENCE</scope>
    <source>
        <strain evidence="2">NSC3</strain>
    </source>
</reference>
<comment type="caution">
    <text evidence="2">The sequence shown here is derived from an EMBL/GenBank/DDBJ whole genome shotgun (WGS) entry which is preliminary data.</text>
</comment>
<dbReference type="RefSeq" id="WP_168988369.1">
    <property type="nucleotide sequence ID" value="NZ_CAWPHM010000294.1"/>
</dbReference>
<accession>A0A972F875</accession>
<proteinExistence type="predicted"/>
<evidence type="ECO:0000313" key="3">
    <source>
        <dbReference type="Proteomes" id="UP000599523"/>
    </source>
</evidence>
<dbReference type="SUPFAM" id="SSF50341">
    <property type="entry name" value="CheW-like"/>
    <property type="match status" value="1"/>
</dbReference>
<dbReference type="InterPro" id="IPR002545">
    <property type="entry name" value="CheW-lke_dom"/>
</dbReference>
<feature type="domain" description="CheW-like" evidence="1">
    <location>
        <begin position="26"/>
        <end position="164"/>
    </location>
</feature>
<dbReference type="EMBL" id="WTVM01000067">
    <property type="protein sequence ID" value="NMG03657.1"/>
    <property type="molecule type" value="Genomic_DNA"/>
</dbReference>
<organism evidence="2 3">
    <name type="scientific">Azoarcus taiwanensis</name>
    <dbReference type="NCBI Taxonomy" id="666964"/>
    <lineage>
        <taxon>Bacteria</taxon>
        <taxon>Pseudomonadati</taxon>
        <taxon>Pseudomonadota</taxon>
        <taxon>Betaproteobacteria</taxon>
        <taxon>Rhodocyclales</taxon>
        <taxon>Zoogloeaceae</taxon>
        <taxon>Azoarcus</taxon>
    </lineage>
</organism>
<dbReference type="Pfam" id="PF01584">
    <property type="entry name" value="CheW"/>
    <property type="match status" value="1"/>
</dbReference>
<name>A0A972F875_9RHOO</name>
<dbReference type="PROSITE" id="PS50851">
    <property type="entry name" value="CHEW"/>
    <property type="match status" value="1"/>
</dbReference>
<gene>
    <name evidence="2" type="ORF">GPA21_11830</name>
</gene>
<dbReference type="Proteomes" id="UP000599523">
    <property type="component" value="Unassembled WGS sequence"/>
</dbReference>
<evidence type="ECO:0000259" key="1">
    <source>
        <dbReference type="PROSITE" id="PS50851"/>
    </source>
</evidence>
<dbReference type="InterPro" id="IPR036061">
    <property type="entry name" value="CheW-like_dom_sf"/>
</dbReference>
<protein>
    <submittedName>
        <fullName evidence="2">Chemotaxis protein CheW</fullName>
    </submittedName>
</protein>
<dbReference type="GO" id="GO:0007165">
    <property type="term" value="P:signal transduction"/>
    <property type="evidence" value="ECO:0007669"/>
    <property type="project" value="InterPro"/>
</dbReference>
<sequence length="172" mass="19266">MARRISLREFQENLVKRLAEARTGDRRTLLGVEAGEEHWLVDLTDTGEVLPVPPVSHVPLTRSWFRGVANVRGTLYGVVDFANFHDHPNLPVGGRARLLLIHPRHGVNSALLCSRTSGLRSPEEFEEIAGAEDPRPWVAGKVRDIQGTEWQRLDVVTLIRHPRFLEAGISST</sequence>
<dbReference type="Gene3D" id="2.40.50.180">
    <property type="entry name" value="CheA-289, Domain 4"/>
    <property type="match status" value="1"/>
</dbReference>
<dbReference type="GO" id="GO:0006935">
    <property type="term" value="P:chemotaxis"/>
    <property type="evidence" value="ECO:0007669"/>
    <property type="project" value="InterPro"/>
</dbReference>
<keyword evidence="3" id="KW-1185">Reference proteome</keyword>